<dbReference type="Proteomes" id="UP000051131">
    <property type="component" value="Unassembled WGS sequence"/>
</dbReference>
<feature type="transmembrane region" description="Helical" evidence="1">
    <location>
        <begin position="45"/>
        <end position="66"/>
    </location>
</feature>
<evidence type="ECO:0000313" key="2">
    <source>
        <dbReference type="EMBL" id="KRM92171.1"/>
    </source>
</evidence>
<organism evidence="2 3">
    <name type="scientific">Liquorilactobacillus cacaonum DSM 21116</name>
    <dbReference type="NCBI Taxonomy" id="1423729"/>
    <lineage>
        <taxon>Bacteria</taxon>
        <taxon>Bacillati</taxon>
        <taxon>Bacillota</taxon>
        <taxon>Bacilli</taxon>
        <taxon>Lactobacillales</taxon>
        <taxon>Lactobacillaceae</taxon>
        <taxon>Liquorilactobacillus</taxon>
    </lineage>
</organism>
<name>A0A0R2CVE6_9LACO</name>
<feature type="transmembrane region" description="Helical" evidence="1">
    <location>
        <begin position="7"/>
        <end position="25"/>
    </location>
</feature>
<evidence type="ECO:0000256" key="1">
    <source>
        <dbReference type="SAM" id="Phobius"/>
    </source>
</evidence>
<keyword evidence="3" id="KW-1185">Reference proteome</keyword>
<dbReference type="RefSeq" id="WP_057828634.1">
    <property type="nucleotide sequence ID" value="NZ_AYZE01000008.1"/>
</dbReference>
<dbReference type="InterPro" id="IPR025037">
    <property type="entry name" value="DUF3923"/>
</dbReference>
<keyword evidence="1" id="KW-0812">Transmembrane</keyword>
<keyword evidence="1" id="KW-1133">Transmembrane helix</keyword>
<dbReference type="Pfam" id="PF13061">
    <property type="entry name" value="DUF3923"/>
    <property type="match status" value="1"/>
</dbReference>
<gene>
    <name evidence="2" type="ORF">FC80_GL000356</name>
</gene>
<comment type="caution">
    <text evidence="2">The sequence shown here is derived from an EMBL/GenBank/DDBJ whole genome shotgun (WGS) entry which is preliminary data.</text>
</comment>
<dbReference type="OrthoDB" id="2413843at2"/>
<accession>A0A0R2CVE6</accession>
<dbReference type="STRING" id="1423729.FC80_GL000356"/>
<dbReference type="AlphaFoldDB" id="A0A0R2CVE6"/>
<sequence>MKLKLWWLSNLVWLLIFGVLSFILLTRRIDGSGTVQTPKTRLVSLSVLAVFFIIVLVIQLVILIFVKRKN</sequence>
<reference evidence="2 3" key="1">
    <citation type="journal article" date="2015" name="Genome Announc.">
        <title>Expanding the biotechnology potential of lactobacilli through comparative genomics of 213 strains and associated genera.</title>
        <authorList>
            <person name="Sun Z."/>
            <person name="Harris H.M."/>
            <person name="McCann A."/>
            <person name="Guo C."/>
            <person name="Argimon S."/>
            <person name="Zhang W."/>
            <person name="Yang X."/>
            <person name="Jeffery I.B."/>
            <person name="Cooney J.C."/>
            <person name="Kagawa T.F."/>
            <person name="Liu W."/>
            <person name="Song Y."/>
            <person name="Salvetti E."/>
            <person name="Wrobel A."/>
            <person name="Rasinkangas P."/>
            <person name="Parkhill J."/>
            <person name="Rea M.C."/>
            <person name="O'Sullivan O."/>
            <person name="Ritari J."/>
            <person name="Douillard F.P."/>
            <person name="Paul Ross R."/>
            <person name="Yang R."/>
            <person name="Briner A.E."/>
            <person name="Felis G.E."/>
            <person name="de Vos W.M."/>
            <person name="Barrangou R."/>
            <person name="Klaenhammer T.R."/>
            <person name="Caufield P.W."/>
            <person name="Cui Y."/>
            <person name="Zhang H."/>
            <person name="O'Toole P.W."/>
        </authorList>
    </citation>
    <scope>NUCLEOTIDE SEQUENCE [LARGE SCALE GENOMIC DNA]</scope>
    <source>
        <strain evidence="2 3">DSM 21116</strain>
    </source>
</reference>
<protein>
    <recommendedName>
        <fullName evidence="4">NADH:ubiquinone oxidoreductase</fullName>
    </recommendedName>
</protein>
<evidence type="ECO:0000313" key="3">
    <source>
        <dbReference type="Proteomes" id="UP000051131"/>
    </source>
</evidence>
<dbReference type="PATRIC" id="fig|1423729.3.peg.358"/>
<keyword evidence="1" id="KW-0472">Membrane</keyword>
<proteinExistence type="predicted"/>
<evidence type="ECO:0008006" key="4">
    <source>
        <dbReference type="Google" id="ProtNLM"/>
    </source>
</evidence>
<dbReference type="EMBL" id="AYZE01000008">
    <property type="protein sequence ID" value="KRM92171.1"/>
    <property type="molecule type" value="Genomic_DNA"/>
</dbReference>